<reference evidence="1" key="2">
    <citation type="submission" date="2023-02" db="EMBL/GenBank/DDBJ databases">
        <authorList>
            <person name="Sun Q."/>
            <person name="Mori K."/>
        </authorList>
    </citation>
    <scope>NUCLEOTIDE SEQUENCE</scope>
    <source>
        <strain evidence="1">NBRC 112290</strain>
    </source>
</reference>
<dbReference type="AlphaFoldDB" id="A0AA38CW89"/>
<accession>A0AA38CW89</accession>
<name>A0AA38CW89_9MICO</name>
<sequence>MTPIPINAGDASTHAYDSWVAVLRAEPTIWSGDAAVGYAQAWRADVALAQALRDRIDEAERALALLHSSRIDAHLALQGYPPSGGSTFWALLQPAPVVPARPAPIRPIERTVA</sequence>
<keyword evidence="2" id="KW-1185">Reference proteome</keyword>
<evidence type="ECO:0000313" key="1">
    <source>
        <dbReference type="EMBL" id="GMA32802.1"/>
    </source>
</evidence>
<organism evidence="1 2">
    <name type="scientific">Litorihabitans aurantiacus</name>
    <dbReference type="NCBI Taxonomy" id="1930061"/>
    <lineage>
        <taxon>Bacteria</taxon>
        <taxon>Bacillati</taxon>
        <taxon>Actinomycetota</taxon>
        <taxon>Actinomycetes</taxon>
        <taxon>Micrococcales</taxon>
        <taxon>Beutenbergiaceae</taxon>
        <taxon>Litorihabitans</taxon>
    </lineage>
</organism>
<dbReference type="EMBL" id="BSUM01000001">
    <property type="protein sequence ID" value="GMA32802.1"/>
    <property type="molecule type" value="Genomic_DNA"/>
</dbReference>
<reference evidence="1" key="1">
    <citation type="journal article" date="2014" name="Int. J. Syst. Evol. Microbiol.">
        <title>Complete genome sequence of Corynebacterium casei LMG S-19264T (=DSM 44701T), isolated from a smear-ripened cheese.</title>
        <authorList>
            <consortium name="US DOE Joint Genome Institute (JGI-PGF)"/>
            <person name="Walter F."/>
            <person name="Albersmeier A."/>
            <person name="Kalinowski J."/>
            <person name="Ruckert C."/>
        </authorList>
    </citation>
    <scope>NUCLEOTIDE SEQUENCE</scope>
    <source>
        <strain evidence="1">NBRC 112290</strain>
    </source>
</reference>
<protein>
    <submittedName>
        <fullName evidence="1">Uncharacterized protein</fullName>
    </submittedName>
</protein>
<comment type="caution">
    <text evidence="1">The sequence shown here is derived from an EMBL/GenBank/DDBJ whole genome shotgun (WGS) entry which is preliminary data.</text>
</comment>
<evidence type="ECO:0000313" key="2">
    <source>
        <dbReference type="Proteomes" id="UP001157161"/>
    </source>
</evidence>
<dbReference type="Proteomes" id="UP001157161">
    <property type="component" value="Unassembled WGS sequence"/>
</dbReference>
<gene>
    <name evidence="1" type="ORF">GCM10025875_27940</name>
</gene>
<proteinExistence type="predicted"/>
<dbReference type="RefSeq" id="WP_284251493.1">
    <property type="nucleotide sequence ID" value="NZ_BSUM01000001.1"/>
</dbReference>